<dbReference type="Proteomes" id="UP000197781">
    <property type="component" value="Chromosome"/>
</dbReference>
<dbReference type="GO" id="GO:0022857">
    <property type="term" value="F:transmembrane transporter activity"/>
    <property type="evidence" value="ECO:0007669"/>
    <property type="project" value="InterPro"/>
</dbReference>
<comment type="similarity">
    <text evidence="2">Belongs to the membrane fusion protein (MFP) (TC 8.A.1) family.</text>
</comment>
<evidence type="ECO:0000313" key="10">
    <source>
        <dbReference type="Proteomes" id="UP000197781"/>
    </source>
</evidence>
<evidence type="ECO:0000256" key="4">
    <source>
        <dbReference type="SAM" id="Coils"/>
    </source>
</evidence>
<dbReference type="InterPro" id="IPR059052">
    <property type="entry name" value="HH_YbhG-like"/>
</dbReference>
<evidence type="ECO:0000259" key="7">
    <source>
        <dbReference type="Pfam" id="PF25954"/>
    </source>
</evidence>
<name>A0A220MBR3_9BACL</name>
<dbReference type="GO" id="GO:0016020">
    <property type="term" value="C:membrane"/>
    <property type="evidence" value="ECO:0007669"/>
    <property type="project" value="InterPro"/>
</dbReference>
<feature type="domain" description="CusB-like beta-barrel" evidence="7">
    <location>
        <begin position="262"/>
        <end position="336"/>
    </location>
</feature>
<keyword evidence="3 4" id="KW-0175">Coiled coil</keyword>
<feature type="domain" description="YknX-like C-terminal permuted SH3-like" evidence="8">
    <location>
        <begin position="341"/>
        <end position="407"/>
    </location>
</feature>
<dbReference type="InterPro" id="IPR006143">
    <property type="entry name" value="RND_pump_MFP"/>
</dbReference>
<dbReference type="InterPro" id="IPR050465">
    <property type="entry name" value="UPF0194_transport"/>
</dbReference>
<dbReference type="Pfam" id="PF25881">
    <property type="entry name" value="HH_YBHG"/>
    <property type="match status" value="1"/>
</dbReference>
<dbReference type="InterPro" id="IPR058792">
    <property type="entry name" value="Beta-barrel_RND_2"/>
</dbReference>
<dbReference type="RefSeq" id="WP_088906351.1">
    <property type="nucleotide sequence ID" value="NZ_CP018145.1"/>
</dbReference>
<feature type="coiled-coil region" evidence="4">
    <location>
        <begin position="167"/>
        <end position="220"/>
    </location>
</feature>
<dbReference type="PANTHER" id="PTHR32347">
    <property type="entry name" value="EFFLUX SYSTEM COMPONENT YKNX-RELATED"/>
    <property type="match status" value="1"/>
</dbReference>
<feature type="signal peptide" evidence="5">
    <location>
        <begin position="1"/>
        <end position="30"/>
    </location>
</feature>
<evidence type="ECO:0000256" key="3">
    <source>
        <dbReference type="ARBA" id="ARBA00023054"/>
    </source>
</evidence>
<sequence length="409" mass="42620">MKKTAQWKTIAAVMAAVSLIAAGCSETSSASQTSENVPVVKTWKVTSASTGVIASGKVAASEEIQVVSKVSGKAAGVNVKEGAVVKQGDVLVTLEATDFQQQINQAQAAIAGAQAKLRDTKAGARNEQLTQLGSIVTQAEASLKVVESNYNRMKALFDAGALSQAELEKSSLELEKARTGLEQAQAQYDLAKAGPTADTVAALQAEVSRLGSNLELAKSNYDNTIIRAPITGIVAKRSVDPGEMAAAGTPLMVLVNMADVKVEASVPENQINQVKVGSTVDVKVGSLGGKVLKGTVEFVSPISDTNSSSFPVKVKVNNQDGLLRAGMVAEVMLQGQATAGTKLPTSAVLEKDSKHYVYTVDDNVVHQVEVAVENASGDWTTVTNGVKDNDQIVLNPTDKLSEGSKVIAN</sequence>
<dbReference type="EMBL" id="CP018145">
    <property type="protein sequence ID" value="ASJ52446.1"/>
    <property type="molecule type" value="Genomic_DNA"/>
</dbReference>
<dbReference type="FunFam" id="2.40.30.170:FF:000010">
    <property type="entry name" value="Efflux RND transporter periplasmic adaptor subunit"/>
    <property type="match status" value="1"/>
</dbReference>
<dbReference type="PROSITE" id="PS51257">
    <property type="entry name" value="PROKAR_LIPOPROTEIN"/>
    <property type="match status" value="1"/>
</dbReference>
<evidence type="ECO:0000256" key="2">
    <source>
        <dbReference type="ARBA" id="ARBA00009477"/>
    </source>
</evidence>
<protein>
    <submittedName>
        <fullName evidence="9">Efflux transporter periplasmic adaptor subunit</fullName>
    </submittedName>
</protein>
<dbReference type="Gene3D" id="2.40.50.100">
    <property type="match status" value="1"/>
</dbReference>
<dbReference type="Pfam" id="PF25989">
    <property type="entry name" value="YknX_C"/>
    <property type="match status" value="1"/>
</dbReference>
<proteinExistence type="inferred from homology"/>
<dbReference type="Gene3D" id="1.10.287.470">
    <property type="entry name" value="Helix hairpin bin"/>
    <property type="match status" value="1"/>
</dbReference>
<reference evidence="9 10" key="1">
    <citation type="submission" date="2016-11" db="EMBL/GenBank/DDBJ databases">
        <authorList>
            <person name="Jaros S."/>
            <person name="Januszkiewicz K."/>
            <person name="Wedrychowicz H."/>
        </authorList>
    </citation>
    <scope>NUCLEOTIDE SEQUENCE [LARGE SCALE GENOMIC DNA]</scope>
    <source>
        <strain evidence="9 10">NF2</strain>
    </source>
</reference>
<dbReference type="Gene3D" id="2.40.420.20">
    <property type="match status" value="1"/>
</dbReference>
<feature type="chain" id="PRO_5012713623" evidence="5">
    <location>
        <begin position="31"/>
        <end position="409"/>
    </location>
</feature>
<evidence type="ECO:0000256" key="1">
    <source>
        <dbReference type="ARBA" id="ARBA00004196"/>
    </source>
</evidence>
<dbReference type="NCBIfam" id="TIGR01730">
    <property type="entry name" value="RND_mfp"/>
    <property type="match status" value="1"/>
</dbReference>
<evidence type="ECO:0000259" key="6">
    <source>
        <dbReference type="Pfam" id="PF25881"/>
    </source>
</evidence>
<dbReference type="SUPFAM" id="SSF111369">
    <property type="entry name" value="HlyD-like secretion proteins"/>
    <property type="match status" value="2"/>
</dbReference>
<dbReference type="Gene3D" id="2.40.30.170">
    <property type="match status" value="1"/>
</dbReference>
<evidence type="ECO:0000259" key="8">
    <source>
        <dbReference type="Pfam" id="PF25989"/>
    </source>
</evidence>
<comment type="subcellular location">
    <subcellularLocation>
        <location evidence="1">Cell envelope</location>
    </subcellularLocation>
</comment>
<evidence type="ECO:0000256" key="5">
    <source>
        <dbReference type="SAM" id="SignalP"/>
    </source>
</evidence>
<dbReference type="Pfam" id="PF25954">
    <property type="entry name" value="Beta-barrel_RND_2"/>
    <property type="match status" value="1"/>
</dbReference>
<dbReference type="InterPro" id="IPR058637">
    <property type="entry name" value="YknX-like_C"/>
</dbReference>
<organism evidence="9 10">
    <name type="scientific">Brevibacillus formosus</name>
    <dbReference type="NCBI Taxonomy" id="54913"/>
    <lineage>
        <taxon>Bacteria</taxon>
        <taxon>Bacillati</taxon>
        <taxon>Bacillota</taxon>
        <taxon>Bacilli</taxon>
        <taxon>Bacillales</taxon>
        <taxon>Paenibacillaceae</taxon>
        <taxon>Brevibacillus</taxon>
    </lineage>
</organism>
<dbReference type="AlphaFoldDB" id="A0A220MBR3"/>
<gene>
    <name evidence="9" type="ORF">BP422_02140</name>
</gene>
<evidence type="ECO:0000313" key="9">
    <source>
        <dbReference type="EMBL" id="ASJ52446.1"/>
    </source>
</evidence>
<keyword evidence="5" id="KW-0732">Signal</keyword>
<dbReference type="GO" id="GO:0030313">
    <property type="term" value="C:cell envelope"/>
    <property type="evidence" value="ECO:0007669"/>
    <property type="project" value="UniProtKB-SubCell"/>
</dbReference>
<accession>A0A220MBR3</accession>
<dbReference type="KEGG" id="bfm:BP422_02140"/>
<feature type="domain" description="YbhG-like alpha-helical hairpin" evidence="6">
    <location>
        <begin position="95"/>
        <end position="223"/>
    </location>
</feature>